<evidence type="ECO:0000256" key="1">
    <source>
        <dbReference type="ARBA" id="ARBA00010203"/>
    </source>
</evidence>
<dbReference type="KEGG" id="teq:TEQUI_0596"/>
<evidence type="ECO:0000256" key="5">
    <source>
        <dbReference type="ARBA" id="ARBA00022747"/>
    </source>
</evidence>
<sequence>MIELNKIYNESCLDTLSRMEDKSVNLVITSPPYNMNLRIRNGNYCSRQIVEEFSTKYSGFSDNMPIEEYFQFHLSVLKELLRVSDLVFYNVQIVTGSKRAIFRIMGELNEQLKDIIVWDKGVAQPAMAERVLNRQSELILVFESENAISRQFKNANFERGTLNDIWQIRRGAKDKFTKGHSAVFPEELVETILINFSKENDIVYDPFMGTGTTGLVCKKMNRKFIGSELMKSYAEQATERINNFTQQRLLTA</sequence>
<keyword evidence="3 10" id="KW-0808">Transferase</keyword>
<dbReference type="PANTHER" id="PTHR13370">
    <property type="entry name" value="RNA METHYLASE-RELATED"/>
    <property type="match status" value="1"/>
</dbReference>
<evidence type="ECO:0000256" key="2">
    <source>
        <dbReference type="ARBA" id="ARBA00022603"/>
    </source>
</evidence>
<dbReference type="InterPro" id="IPR001091">
    <property type="entry name" value="RM_Methyltransferase"/>
</dbReference>
<dbReference type="EMBL" id="CP002456">
    <property type="protein sequence ID" value="ADU91538.1"/>
    <property type="molecule type" value="Genomic_DNA"/>
</dbReference>
<accession>A0A654KGF9</accession>
<evidence type="ECO:0000313" key="10">
    <source>
        <dbReference type="EMBL" id="ADU91538.1"/>
    </source>
</evidence>
<dbReference type="REBASE" id="31743">
    <property type="entry name" value="M.TeqORF596P"/>
</dbReference>
<evidence type="ECO:0000256" key="7">
    <source>
        <dbReference type="ARBA" id="ARBA00049120"/>
    </source>
</evidence>
<dbReference type="GO" id="GO:0009307">
    <property type="term" value="P:DNA restriction-modification system"/>
    <property type="evidence" value="ECO:0007669"/>
    <property type="project" value="UniProtKB-KW"/>
</dbReference>
<proteinExistence type="inferred from homology"/>
<evidence type="ECO:0000313" key="11">
    <source>
        <dbReference type="Proteomes" id="UP000007472"/>
    </source>
</evidence>
<reference evidence="10 11" key="1">
    <citation type="journal article" date="2011" name="J. Bacteriol.">
        <title>Genome sequence of Taylorella equigenitalis MCE9, the causative agent of contagious equine metritis.</title>
        <authorList>
            <person name="Hebert L."/>
            <person name="Moumen B."/>
            <person name="Duquesne F."/>
            <person name="Breuil M.F."/>
            <person name="Laugier C."/>
            <person name="Batto J.M."/>
            <person name="Renault P."/>
            <person name="Petry S."/>
        </authorList>
    </citation>
    <scope>NUCLEOTIDE SEQUENCE [LARGE SCALE GENOMIC DNA]</scope>
    <source>
        <strain evidence="10 11">MCE9</strain>
    </source>
</reference>
<comment type="catalytic activity">
    <reaction evidence="7">
        <text>a 2'-deoxycytidine in DNA + S-adenosyl-L-methionine = an N(4)-methyl-2'-deoxycytidine in DNA + S-adenosyl-L-homocysteine + H(+)</text>
        <dbReference type="Rhea" id="RHEA:16857"/>
        <dbReference type="Rhea" id="RHEA-COMP:11369"/>
        <dbReference type="Rhea" id="RHEA-COMP:13674"/>
        <dbReference type="ChEBI" id="CHEBI:15378"/>
        <dbReference type="ChEBI" id="CHEBI:57856"/>
        <dbReference type="ChEBI" id="CHEBI:59789"/>
        <dbReference type="ChEBI" id="CHEBI:85452"/>
        <dbReference type="ChEBI" id="CHEBI:137933"/>
        <dbReference type="EC" id="2.1.1.113"/>
    </reaction>
</comment>
<dbReference type="Pfam" id="PF01555">
    <property type="entry name" value="N6_N4_Mtase"/>
    <property type="match status" value="1"/>
</dbReference>
<keyword evidence="2 10" id="KW-0489">Methyltransferase</keyword>
<dbReference type="PROSITE" id="PS00093">
    <property type="entry name" value="N4_MTASE"/>
    <property type="match status" value="1"/>
</dbReference>
<evidence type="ECO:0000256" key="3">
    <source>
        <dbReference type="ARBA" id="ARBA00022679"/>
    </source>
</evidence>
<dbReference type="InterPro" id="IPR029063">
    <property type="entry name" value="SAM-dependent_MTases_sf"/>
</dbReference>
<keyword evidence="5" id="KW-0680">Restriction system</keyword>
<gene>
    <name evidence="10" type="ordered locus">TEQUI_0596</name>
</gene>
<dbReference type="GO" id="GO:0003677">
    <property type="term" value="F:DNA binding"/>
    <property type="evidence" value="ECO:0007669"/>
    <property type="project" value="UniProtKB-KW"/>
</dbReference>
<dbReference type="GO" id="GO:0009007">
    <property type="term" value="F:site-specific DNA-methyltransferase (adenine-specific) activity"/>
    <property type="evidence" value="ECO:0007669"/>
    <property type="project" value="TreeGrafter"/>
</dbReference>
<dbReference type="InterPro" id="IPR017985">
    <property type="entry name" value="MeTrfase_CN4_CS"/>
</dbReference>
<dbReference type="InterPro" id="IPR002941">
    <property type="entry name" value="DNA_methylase_N4/N6"/>
</dbReference>
<dbReference type="Gene3D" id="3.40.50.150">
    <property type="entry name" value="Vaccinia Virus protein VP39"/>
    <property type="match status" value="1"/>
</dbReference>
<dbReference type="SUPFAM" id="SSF53335">
    <property type="entry name" value="S-adenosyl-L-methionine-dependent methyltransferases"/>
    <property type="match status" value="1"/>
</dbReference>
<evidence type="ECO:0000256" key="4">
    <source>
        <dbReference type="ARBA" id="ARBA00022691"/>
    </source>
</evidence>
<keyword evidence="4" id="KW-0949">S-adenosyl-L-methionine</keyword>
<dbReference type="AlphaFoldDB" id="A0A654KGF9"/>
<protein>
    <recommendedName>
        <fullName evidence="8">Methyltransferase</fullName>
        <ecNumber evidence="8">2.1.1.-</ecNumber>
    </recommendedName>
</protein>
<evidence type="ECO:0000259" key="9">
    <source>
        <dbReference type="Pfam" id="PF01555"/>
    </source>
</evidence>
<evidence type="ECO:0000256" key="8">
    <source>
        <dbReference type="RuleBase" id="RU362026"/>
    </source>
</evidence>
<feature type="domain" description="DNA methylase N-4/N-6" evidence="9">
    <location>
        <begin position="24"/>
        <end position="239"/>
    </location>
</feature>
<dbReference type="GO" id="GO:0015667">
    <property type="term" value="F:site-specific DNA-methyltransferase (cytosine-N4-specific) activity"/>
    <property type="evidence" value="ECO:0007669"/>
    <property type="project" value="UniProtKB-EC"/>
</dbReference>
<comment type="similarity">
    <text evidence="1">Belongs to the N(4)/N(6)-methyltransferase family. N(4) subfamily.</text>
</comment>
<keyword evidence="6" id="KW-0238">DNA-binding</keyword>
<dbReference type="GO" id="GO:0032259">
    <property type="term" value="P:methylation"/>
    <property type="evidence" value="ECO:0007669"/>
    <property type="project" value="UniProtKB-KW"/>
</dbReference>
<name>A0A654KGF9_TAYEM</name>
<dbReference type="PANTHER" id="PTHR13370:SF3">
    <property type="entry name" value="TRNA (GUANINE(10)-N2)-METHYLTRANSFERASE HOMOLOG"/>
    <property type="match status" value="1"/>
</dbReference>
<dbReference type="GO" id="GO:0005737">
    <property type="term" value="C:cytoplasm"/>
    <property type="evidence" value="ECO:0007669"/>
    <property type="project" value="TreeGrafter"/>
</dbReference>
<dbReference type="GO" id="GO:0008170">
    <property type="term" value="F:N-methyltransferase activity"/>
    <property type="evidence" value="ECO:0007669"/>
    <property type="project" value="InterPro"/>
</dbReference>
<dbReference type="EC" id="2.1.1.-" evidence="8"/>
<evidence type="ECO:0000256" key="6">
    <source>
        <dbReference type="ARBA" id="ARBA00023125"/>
    </source>
</evidence>
<organism evidence="10 11">
    <name type="scientific">Taylorella equigenitalis (strain MCE9)</name>
    <dbReference type="NCBI Taxonomy" id="937774"/>
    <lineage>
        <taxon>Bacteria</taxon>
        <taxon>Pseudomonadati</taxon>
        <taxon>Pseudomonadota</taxon>
        <taxon>Betaproteobacteria</taxon>
        <taxon>Burkholderiales</taxon>
        <taxon>Alcaligenaceae</taxon>
        <taxon>Taylorella</taxon>
    </lineage>
</organism>
<dbReference type="PRINTS" id="PR00508">
    <property type="entry name" value="S21N4MTFRASE"/>
</dbReference>
<dbReference type="Proteomes" id="UP000007472">
    <property type="component" value="Chromosome"/>
</dbReference>